<evidence type="ECO:0000256" key="8">
    <source>
        <dbReference type="ARBA" id="ARBA00022741"/>
    </source>
</evidence>
<dbReference type="GO" id="GO:0004072">
    <property type="term" value="F:aspartate kinase activity"/>
    <property type="evidence" value="ECO:0007669"/>
    <property type="project" value="UniProtKB-EC"/>
</dbReference>
<dbReference type="InterPro" id="IPR001341">
    <property type="entry name" value="Asp_kinase"/>
</dbReference>
<protein>
    <recommendedName>
        <fullName evidence="14">Aspartokinase</fullName>
        <ecNumber evidence="14">2.7.2.4</ecNumber>
    </recommendedName>
</protein>
<dbReference type="SUPFAM" id="SSF53633">
    <property type="entry name" value="Carbamate kinase-like"/>
    <property type="match status" value="1"/>
</dbReference>
<dbReference type="CDD" id="cd04246">
    <property type="entry name" value="AAK_AK-DapG-like"/>
    <property type="match status" value="1"/>
</dbReference>
<keyword evidence="12" id="KW-0457">Lysine biosynthesis</keyword>
<dbReference type="PROSITE" id="PS00324">
    <property type="entry name" value="ASPARTOKINASE"/>
    <property type="match status" value="1"/>
</dbReference>
<dbReference type="OrthoDB" id="9799110at2"/>
<evidence type="ECO:0000256" key="10">
    <source>
        <dbReference type="ARBA" id="ARBA00022840"/>
    </source>
</evidence>
<evidence type="ECO:0000256" key="5">
    <source>
        <dbReference type="ARBA" id="ARBA00010122"/>
    </source>
</evidence>
<comment type="similarity">
    <text evidence="5 14">Belongs to the aspartokinase family.</text>
</comment>
<dbReference type="PATRIC" id="fig|520767.4.peg.1236"/>
<evidence type="ECO:0000256" key="1">
    <source>
        <dbReference type="ARBA" id="ARBA00003121"/>
    </source>
</evidence>
<comment type="catalytic activity">
    <reaction evidence="13 14">
        <text>L-aspartate + ATP = 4-phospho-L-aspartate + ADP</text>
        <dbReference type="Rhea" id="RHEA:23776"/>
        <dbReference type="ChEBI" id="CHEBI:29991"/>
        <dbReference type="ChEBI" id="CHEBI:30616"/>
        <dbReference type="ChEBI" id="CHEBI:57535"/>
        <dbReference type="ChEBI" id="CHEBI:456216"/>
        <dbReference type="EC" id="2.7.2.4"/>
    </reaction>
</comment>
<keyword evidence="9 14" id="KW-0418">Kinase</keyword>
<dbReference type="GO" id="GO:0009089">
    <property type="term" value="P:lysine biosynthetic process via diaminopimelate"/>
    <property type="evidence" value="ECO:0007669"/>
    <property type="project" value="UniProtKB-UniPathway"/>
</dbReference>
<dbReference type="PANTHER" id="PTHR21499">
    <property type="entry name" value="ASPARTATE KINASE"/>
    <property type="match status" value="1"/>
</dbReference>
<comment type="pathway">
    <text evidence="2 15">Amino-acid biosynthesis; L-lysine biosynthesis via DAP pathway; (S)-tetrahydrodipicolinate from L-aspartate: step 1/4.</text>
</comment>
<comment type="pathway">
    <text evidence="4 15">Amino-acid biosynthesis; L-threonine biosynthesis; L-threonine from L-aspartate: step 1/5.</text>
</comment>
<dbReference type="UniPathway" id="UPA00034">
    <property type="reaction ID" value="UER00015"/>
</dbReference>
<dbReference type="InterPro" id="IPR018042">
    <property type="entry name" value="Aspartate_kinase_CS"/>
</dbReference>
<keyword evidence="7 14" id="KW-0808">Transferase</keyword>
<name>A0A162MKQ8_9FIRM</name>
<dbReference type="GO" id="GO:0005829">
    <property type="term" value="C:cytosol"/>
    <property type="evidence" value="ECO:0007669"/>
    <property type="project" value="TreeGrafter"/>
</dbReference>
<dbReference type="AlphaFoldDB" id="A0A162MKQ8"/>
<dbReference type="EMBL" id="LOHZ01000027">
    <property type="protein sequence ID" value="KYO66506.1"/>
    <property type="molecule type" value="Genomic_DNA"/>
</dbReference>
<evidence type="ECO:0000256" key="13">
    <source>
        <dbReference type="ARBA" id="ARBA00047872"/>
    </source>
</evidence>
<evidence type="ECO:0000256" key="11">
    <source>
        <dbReference type="ARBA" id="ARBA00022915"/>
    </source>
</evidence>
<evidence type="ECO:0000259" key="16">
    <source>
        <dbReference type="Pfam" id="PF00696"/>
    </source>
</evidence>
<evidence type="ECO:0000256" key="3">
    <source>
        <dbReference type="ARBA" id="ARBA00004986"/>
    </source>
</evidence>
<keyword evidence="10" id="KW-0067">ATP-binding</keyword>
<dbReference type="STRING" id="520767.ATZ99_11340"/>
<proteinExistence type="inferred from homology"/>
<reference evidence="17 18" key="1">
    <citation type="submission" date="2015-12" db="EMBL/GenBank/DDBJ databases">
        <title>Draft genome of Thermovenabulum gondwanense isolated from a red thermophilic microbial mat colonisisng an outflow channel of a bore well.</title>
        <authorList>
            <person name="Patel B.K."/>
        </authorList>
    </citation>
    <scope>NUCLEOTIDE SEQUENCE [LARGE SCALE GENOMIC DNA]</scope>
    <source>
        <strain evidence="17 18">R270</strain>
    </source>
</reference>
<evidence type="ECO:0000256" key="2">
    <source>
        <dbReference type="ARBA" id="ARBA00004766"/>
    </source>
</evidence>
<keyword evidence="6 15" id="KW-0028">Amino-acid biosynthesis</keyword>
<dbReference type="GO" id="GO:0019877">
    <property type="term" value="P:diaminopimelate biosynthetic process"/>
    <property type="evidence" value="ECO:0007669"/>
    <property type="project" value="UniProtKB-KW"/>
</dbReference>
<accession>A0A162MKQ8</accession>
<evidence type="ECO:0000256" key="7">
    <source>
        <dbReference type="ARBA" id="ARBA00022679"/>
    </source>
</evidence>
<evidence type="ECO:0000256" key="9">
    <source>
        <dbReference type="ARBA" id="ARBA00022777"/>
    </source>
</evidence>
<keyword evidence="8" id="KW-0547">Nucleotide-binding</keyword>
<dbReference type="InterPro" id="IPR001048">
    <property type="entry name" value="Asp/Glu/Uridylate_kinase"/>
</dbReference>
<feature type="domain" description="Aspartate/glutamate/uridylate kinase" evidence="16">
    <location>
        <begin position="3"/>
        <end position="234"/>
    </location>
</feature>
<gene>
    <name evidence="17" type="primary">lysC</name>
    <name evidence="17" type="ORF">ATZ99_11340</name>
</gene>
<dbReference type="RefSeq" id="WP_068748264.1">
    <property type="nucleotide sequence ID" value="NZ_LOHZ01000027.1"/>
</dbReference>
<evidence type="ECO:0000256" key="14">
    <source>
        <dbReference type="RuleBase" id="RU003448"/>
    </source>
</evidence>
<dbReference type="Proteomes" id="UP000075737">
    <property type="component" value="Unassembled WGS sequence"/>
</dbReference>
<dbReference type="PANTHER" id="PTHR21499:SF3">
    <property type="entry name" value="ASPARTOKINASE"/>
    <property type="match status" value="1"/>
</dbReference>
<comment type="caution">
    <text evidence="17">The sequence shown here is derived from an EMBL/GenBank/DDBJ whole genome shotgun (WGS) entry which is preliminary data.</text>
</comment>
<dbReference type="GO" id="GO:0005524">
    <property type="term" value="F:ATP binding"/>
    <property type="evidence" value="ECO:0007669"/>
    <property type="project" value="UniProtKB-KW"/>
</dbReference>
<keyword evidence="18" id="KW-1185">Reference proteome</keyword>
<dbReference type="NCBIfam" id="TIGR00657">
    <property type="entry name" value="asp_kinases"/>
    <property type="match status" value="1"/>
</dbReference>
<comment type="pathway">
    <text evidence="3 15">Amino-acid biosynthesis; L-methionine biosynthesis via de novo pathway; L-homoserine from L-aspartate: step 1/3.</text>
</comment>
<organism evidence="17 18">
    <name type="scientific">Thermovenabulum gondwanense</name>
    <dbReference type="NCBI Taxonomy" id="520767"/>
    <lineage>
        <taxon>Bacteria</taxon>
        <taxon>Bacillati</taxon>
        <taxon>Bacillota</taxon>
        <taxon>Clostridia</taxon>
        <taxon>Thermosediminibacterales</taxon>
        <taxon>Thermosediminibacteraceae</taxon>
        <taxon>Thermovenabulum</taxon>
    </lineage>
</organism>
<evidence type="ECO:0000256" key="15">
    <source>
        <dbReference type="RuleBase" id="RU004249"/>
    </source>
</evidence>
<dbReference type="EC" id="2.7.2.4" evidence="14"/>
<dbReference type="UniPathway" id="UPA00051">
    <property type="reaction ID" value="UER00462"/>
</dbReference>
<evidence type="ECO:0000256" key="4">
    <source>
        <dbReference type="ARBA" id="ARBA00005139"/>
    </source>
</evidence>
<evidence type="ECO:0000313" key="18">
    <source>
        <dbReference type="Proteomes" id="UP000075737"/>
    </source>
</evidence>
<evidence type="ECO:0000256" key="12">
    <source>
        <dbReference type="ARBA" id="ARBA00023154"/>
    </source>
</evidence>
<dbReference type="GO" id="GO:0009090">
    <property type="term" value="P:homoserine biosynthetic process"/>
    <property type="evidence" value="ECO:0007669"/>
    <property type="project" value="TreeGrafter"/>
</dbReference>
<dbReference type="InterPro" id="IPR036393">
    <property type="entry name" value="AceGlu_kinase-like_sf"/>
</dbReference>
<dbReference type="UniPathway" id="UPA00050">
    <property type="reaction ID" value="UER00461"/>
</dbReference>
<dbReference type="Pfam" id="PF00696">
    <property type="entry name" value="AA_kinase"/>
    <property type="match status" value="1"/>
</dbReference>
<evidence type="ECO:0000256" key="6">
    <source>
        <dbReference type="ARBA" id="ARBA00022605"/>
    </source>
</evidence>
<comment type="function">
    <text evidence="1">Catalyzes the phosphorylation of the beta-carboxyl group of aspartic acid with ATP to yield 4-phospho-L-aspartate, which is involved in the branched biosynthetic pathway leading to the biosynthesis of amino acids threonine, isoleucine and methionine.</text>
</comment>
<sequence length="333" mass="36941">MALVVQKFGGSSLNTLENRKKAVSKIVKAKKEGNDVVVVVSAMGRKNDPYATDTLLDLAFQHYNKTDLRNLDLLMSCGEIISSVVICAMLEGEGHEAVALTGFQAGITTDGNFSNAAIKQVKTEKIEKLLKEGKIPVVAGFQGCTEDFEITTLGRGGSDITAIVLGGYLKADVVEIYTDVPGVAVIDPSIYPLTKFLKNLSFDEMINMAACGAKVMHPKAVEYAKIFKMPFYVKSTFYDGEGTLVGFNDSNESITGIVIKDEELSLIFSREKRLSKSEERKVMNILKQYDYKEVCFSSYTYKVCLNRWSAKEAALKIYQEFYEEDFNKKAISF</sequence>
<dbReference type="GO" id="GO:0009088">
    <property type="term" value="P:threonine biosynthetic process"/>
    <property type="evidence" value="ECO:0007669"/>
    <property type="project" value="UniProtKB-UniPathway"/>
</dbReference>
<evidence type="ECO:0000313" key="17">
    <source>
        <dbReference type="EMBL" id="KYO66506.1"/>
    </source>
</evidence>
<keyword evidence="11" id="KW-0220">Diaminopimelate biosynthesis</keyword>
<dbReference type="Gene3D" id="3.40.1160.10">
    <property type="entry name" value="Acetylglutamate kinase-like"/>
    <property type="match status" value="1"/>
</dbReference>